<dbReference type="RefSeq" id="WP_003102263.1">
    <property type="nucleotide sequence ID" value="NZ_AOUO01000437.1"/>
</dbReference>
<dbReference type="EMBL" id="AOUO01000437">
    <property type="protein sequence ID" value="EOD65161.1"/>
    <property type="molecule type" value="Genomic_DNA"/>
</dbReference>
<dbReference type="InterPro" id="IPR025302">
    <property type="entry name" value="DrrA1/2-like_C"/>
</dbReference>
<feature type="domain" description="Daunorubicin resistance ATP-binding protein DrrA1/2-like C-terminal" evidence="4">
    <location>
        <begin position="6"/>
        <end position="66"/>
    </location>
</feature>
<gene>
    <name evidence="5" type="ORF">H480_28061</name>
</gene>
<feature type="non-terminal residue" evidence="5">
    <location>
        <position position="1"/>
    </location>
</feature>
<dbReference type="Proteomes" id="UP000014139">
    <property type="component" value="Unassembled WGS sequence"/>
</dbReference>
<comment type="caution">
    <text evidence="5">The sequence shown here is derived from an EMBL/GenBank/DDBJ whole genome shotgun (WGS) entry which is preliminary data.</text>
</comment>
<keyword evidence="3 5" id="KW-0067">ATP-binding</keyword>
<dbReference type="GO" id="GO:0005524">
    <property type="term" value="F:ATP binding"/>
    <property type="evidence" value="ECO:0007669"/>
    <property type="project" value="UniProtKB-KW"/>
</dbReference>
<sequence length="78" mass="8103">APAAQPGWAAGLPGVRVLEQRGTTTVLDLEPSADDQAVLAAALATGPVTEFSRRRRSLTELFRDAVSDGAASTGEEPR</sequence>
<keyword evidence="2" id="KW-0547">Nucleotide-binding</keyword>
<reference evidence="5 6" key="1">
    <citation type="submission" date="2013-02" db="EMBL/GenBank/DDBJ databases">
        <title>Draft genome sequence of Amycolatopsis vancoresmycina strain DSM 44592T.</title>
        <authorList>
            <person name="Kumar S."/>
            <person name="Kaur N."/>
            <person name="Kaur C."/>
            <person name="Raghava G.P.S."/>
            <person name="Mayilraj S."/>
        </authorList>
    </citation>
    <scope>NUCLEOTIDE SEQUENCE [LARGE SCALE GENOMIC DNA]</scope>
    <source>
        <strain evidence="5 6">DSM 44592</strain>
    </source>
</reference>
<proteinExistence type="predicted"/>
<dbReference type="Pfam" id="PF13732">
    <property type="entry name" value="DrrA1-3_C"/>
    <property type="match status" value="1"/>
</dbReference>
<organism evidence="5 6">
    <name type="scientific">Amycolatopsis vancoresmycina DSM 44592</name>
    <dbReference type="NCBI Taxonomy" id="1292037"/>
    <lineage>
        <taxon>Bacteria</taxon>
        <taxon>Bacillati</taxon>
        <taxon>Actinomycetota</taxon>
        <taxon>Actinomycetes</taxon>
        <taxon>Pseudonocardiales</taxon>
        <taxon>Pseudonocardiaceae</taxon>
        <taxon>Amycolatopsis</taxon>
    </lineage>
</organism>
<evidence type="ECO:0000259" key="4">
    <source>
        <dbReference type="Pfam" id="PF13732"/>
    </source>
</evidence>
<dbReference type="AlphaFoldDB" id="R1HXV3"/>
<keyword evidence="1" id="KW-0813">Transport</keyword>
<keyword evidence="6" id="KW-1185">Reference proteome</keyword>
<evidence type="ECO:0000313" key="5">
    <source>
        <dbReference type="EMBL" id="EOD65161.1"/>
    </source>
</evidence>
<evidence type="ECO:0000256" key="2">
    <source>
        <dbReference type="ARBA" id="ARBA00022741"/>
    </source>
</evidence>
<protein>
    <submittedName>
        <fullName evidence="5">ABC transport system ATP-binding protein</fullName>
    </submittedName>
</protein>
<evidence type="ECO:0000256" key="3">
    <source>
        <dbReference type="ARBA" id="ARBA00022840"/>
    </source>
</evidence>
<evidence type="ECO:0000256" key="1">
    <source>
        <dbReference type="ARBA" id="ARBA00022448"/>
    </source>
</evidence>
<dbReference type="PATRIC" id="fig|1292037.4.peg.5293"/>
<evidence type="ECO:0000313" key="6">
    <source>
        <dbReference type="Proteomes" id="UP000014139"/>
    </source>
</evidence>
<accession>R1HXV3</accession>
<name>R1HXV3_9PSEU</name>